<evidence type="ECO:0000256" key="2">
    <source>
        <dbReference type="SAM" id="MobiDB-lite"/>
    </source>
</evidence>
<proteinExistence type="predicted"/>
<dbReference type="Gene3D" id="1.10.238.10">
    <property type="entry name" value="EF-hand"/>
    <property type="match status" value="1"/>
</dbReference>
<dbReference type="Pfam" id="PF13499">
    <property type="entry name" value="EF-hand_7"/>
    <property type="match status" value="1"/>
</dbReference>
<evidence type="ECO:0000313" key="5">
    <source>
        <dbReference type="Proteomes" id="UP000824890"/>
    </source>
</evidence>
<dbReference type="CDD" id="cd16180">
    <property type="entry name" value="EFh_PEF_Group_I"/>
    <property type="match status" value="1"/>
</dbReference>
<feature type="region of interest" description="Disordered" evidence="2">
    <location>
        <begin position="38"/>
        <end position="223"/>
    </location>
</feature>
<dbReference type="Pfam" id="PF13202">
    <property type="entry name" value="EF-hand_5"/>
    <property type="match status" value="1"/>
</dbReference>
<dbReference type="PROSITE" id="PS50222">
    <property type="entry name" value="EF_HAND_2"/>
    <property type="match status" value="2"/>
</dbReference>
<comment type="caution">
    <text evidence="4">The sequence shown here is derived from an EMBL/GenBank/DDBJ whole genome shotgun (WGS) entry which is preliminary data.</text>
</comment>
<organism evidence="4 5">
    <name type="scientific">Brassica napus</name>
    <name type="common">Rape</name>
    <dbReference type="NCBI Taxonomy" id="3708"/>
    <lineage>
        <taxon>Eukaryota</taxon>
        <taxon>Viridiplantae</taxon>
        <taxon>Streptophyta</taxon>
        <taxon>Embryophyta</taxon>
        <taxon>Tracheophyta</taxon>
        <taxon>Spermatophyta</taxon>
        <taxon>Magnoliopsida</taxon>
        <taxon>eudicotyledons</taxon>
        <taxon>Gunneridae</taxon>
        <taxon>Pentapetalae</taxon>
        <taxon>rosids</taxon>
        <taxon>malvids</taxon>
        <taxon>Brassicales</taxon>
        <taxon>Brassicaceae</taxon>
        <taxon>Brassiceae</taxon>
        <taxon>Brassica</taxon>
    </lineage>
</organism>
<dbReference type="EMBL" id="JAGKQM010000013">
    <property type="protein sequence ID" value="KAH0887723.1"/>
    <property type="molecule type" value="Genomic_DNA"/>
</dbReference>
<dbReference type="PROSITE" id="PS00018">
    <property type="entry name" value="EF_HAND_1"/>
    <property type="match status" value="2"/>
</dbReference>
<accession>A0ABQ8A674</accession>
<reference evidence="4 5" key="1">
    <citation type="submission" date="2021-05" db="EMBL/GenBank/DDBJ databases">
        <title>Genome Assembly of Synthetic Allotetraploid Brassica napus Reveals Homoeologous Exchanges between Subgenomes.</title>
        <authorList>
            <person name="Davis J.T."/>
        </authorList>
    </citation>
    <scope>NUCLEOTIDE SEQUENCE [LARGE SCALE GENOMIC DNA]</scope>
    <source>
        <strain evidence="5">cv. Da-Ae</strain>
        <tissue evidence="4">Seedling</tissue>
    </source>
</reference>
<dbReference type="SUPFAM" id="SSF47473">
    <property type="entry name" value="EF-hand"/>
    <property type="match status" value="1"/>
</dbReference>
<feature type="compositionally biased region" description="Low complexity" evidence="2">
    <location>
        <begin position="77"/>
        <end position="94"/>
    </location>
</feature>
<name>A0ABQ8A674_BRANA</name>
<feature type="domain" description="EF-hand" evidence="3">
    <location>
        <begin position="248"/>
        <end position="283"/>
    </location>
</feature>
<gene>
    <name evidence="4" type="ORF">HID58_050152</name>
</gene>
<protein>
    <recommendedName>
        <fullName evidence="3">EF-hand domain-containing protein</fullName>
    </recommendedName>
</protein>
<dbReference type="InterPro" id="IPR002048">
    <property type="entry name" value="EF_hand_dom"/>
</dbReference>
<evidence type="ECO:0000313" key="4">
    <source>
        <dbReference type="EMBL" id="KAH0887723.1"/>
    </source>
</evidence>
<dbReference type="Proteomes" id="UP000824890">
    <property type="component" value="Unassembled WGS sequence"/>
</dbReference>
<feature type="compositionally biased region" description="Pro residues" evidence="2">
    <location>
        <begin position="95"/>
        <end position="128"/>
    </location>
</feature>
<dbReference type="SMART" id="SM00054">
    <property type="entry name" value="EFh"/>
    <property type="match status" value="2"/>
</dbReference>
<dbReference type="InterPro" id="IPR018247">
    <property type="entry name" value="EF_Hand_1_Ca_BS"/>
</dbReference>
<evidence type="ECO:0000259" key="3">
    <source>
        <dbReference type="PROSITE" id="PS50222"/>
    </source>
</evidence>
<feature type="domain" description="EF-hand" evidence="3">
    <location>
        <begin position="314"/>
        <end position="349"/>
    </location>
</feature>
<evidence type="ECO:0000256" key="1">
    <source>
        <dbReference type="ARBA" id="ARBA00022837"/>
    </source>
</evidence>
<keyword evidence="1" id="KW-0106">Calcium</keyword>
<dbReference type="InterPro" id="IPR011992">
    <property type="entry name" value="EF-hand-dom_pair"/>
</dbReference>
<dbReference type="PANTHER" id="PTHR46824">
    <property type="entry name" value="CALCIUM-BINDING PROTEIN CML48-RELATED"/>
    <property type="match status" value="1"/>
</dbReference>
<keyword evidence="5" id="KW-1185">Reference proteome</keyword>
<dbReference type="PANTHER" id="PTHR46824:SF5">
    <property type="entry name" value="CALCIUM-BINDING PROTEIN CML50-RELATED"/>
    <property type="match status" value="1"/>
</dbReference>
<dbReference type="InterPro" id="IPR044590">
    <property type="entry name" value="CML48/49/50"/>
</dbReference>
<sequence length="419" mass="44652">MTLDSDKDMVCFWSSDWRLQEATQAMVNKEQYDDRHRLESRFRHEMSGYPPTSQGYGYGYVGGNQPPPPYSSGGGSNPPYGSSASSSPYAVPYGAPKPPSSSAPPSAPSYGAPPPSAPYAPPSAPPYAPASSGDYKPPKEKPYGGYGAAPPPHEASSYGAAPRPGYGPPPKHGPSDYGSYGAAPPRPAQSSYGAAPPQGVSEYGGYGAVPPPRPASSGHGGVYGGYTPPQGSYGSPFASLIPSGFAPGTDPNIVACFQAADQDGSGFIDDKELQGALSSCQQRFSMRTVHLLMYLFTNTNAMKIGPKEFTALFYSLQNWRSIFERSDKDRSGRIDVNELRDALLSLGFSVSPVILDLLVSKFDKSGGKNRAIEYDNFIECCLTVKGLTEKFKEKDTGYSGSATFTYESFMLTVLPFLIA</sequence>